<comment type="catalytic activity">
    <reaction evidence="12">
        <text>L-proline(in) + Na(+)(in) = L-proline(out) + Na(+)(out)</text>
        <dbReference type="Rhea" id="RHEA:28967"/>
        <dbReference type="ChEBI" id="CHEBI:29101"/>
        <dbReference type="ChEBI" id="CHEBI:60039"/>
    </reaction>
</comment>
<name>A0A1I2L0C8_9BACL</name>
<evidence type="ECO:0000313" key="16">
    <source>
        <dbReference type="Proteomes" id="UP000198661"/>
    </source>
</evidence>
<evidence type="ECO:0000256" key="8">
    <source>
        <dbReference type="ARBA" id="ARBA00023053"/>
    </source>
</evidence>
<keyword evidence="9" id="KW-0406">Ion transport</keyword>
<dbReference type="STRING" id="201973.SAMN04488025_103153"/>
<dbReference type="InterPro" id="IPR038377">
    <property type="entry name" value="Na/Glc_symporter_sf"/>
</dbReference>
<keyword evidence="11" id="KW-0739">Sodium transport</keyword>
<evidence type="ECO:0000313" key="15">
    <source>
        <dbReference type="EMBL" id="SFF71950.1"/>
    </source>
</evidence>
<keyword evidence="3" id="KW-0813">Transport</keyword>
<evidence type="ECO:0000256" key="5">
    <source>
        <dbReference type="ARBA" id="ARBA00022692"/>
    </source>
</evidence>
<keyword evidence="8" id="KW-0915">Sodium</keyword>
<keyword evidence="4" id="KW-1003">Cell membrane</keyword>
<dbReference type="PANTHER" id="PTHR48086">
    <property type="entry name" value="SODIUM/PROLINE SYMPORTER-RELATED"/>
    <property type="match status" value="1"/>
</dbReference>
<evidence type="ECO:0000256" key="3">
    <source>
        <dbReference type="ARBA" id="ARBA00022448"/>
    </source>
</evidence>
<comment type="subcellular location">
    <subcellularLocation>
        <location evidence="1">Cell membrane</location>
        <topology evidence="1">Multi-pass membrane protein</topology>
    </subcellularLocation>
</comment>
<comment type="similarity">
    <text evidence="2 13">Belongs to the sodium:solute symporter (SSF) (TC 2.A.21) family.</text>
</comment>
<evidence type="ECO:0000256" key="11">
    <source>
        <dbReference type="ARBA" id="ARBA00023201"/>
    </source>
</evidence>
<feature type="transmembrane region" description="Helical" evidence="14">
    <location>
        <begin position="271"/>
        <end position="295"/>
    </location>
</feature>
<evidence type="ECO:0000256" key="12">
    <source>
        <dbReference type="ARBA" id="ARBA00033708"/>
    </source>
</evidence>
<keyword evidence="5 14" id="KW-0812">Transmembrane</keyword>
<keyword evidence="10 14" id="KW-0472">Membrane</keyword>
<feature type="transmembrane region" description="Helical" evidence="14">
    <location>
        <begin position="367"/>
        <end position="383"/>
    </location>
</feature>
<keyword evidence="7 14" id="KW-1133">Transmembrane helix</keyword>
<gene>
    <name evidence="15" type="ORF">SAMN04488025_103153</name>
</gene>
<organism evidence="15 16">
    <name type="scientific">Planifilum fulgidum</name>
    <dbReference type="NCBI Taxonomy" id="201973"/>
    <lineage>
        <taxon>Bacteria</taxon>
        <taxon>Bacillati</taxon>
        <taxon>Bacillota</taxon>
        <taxon>Bacilli</taxon>
        <taxon>Bacillales</taxon>
        <taxon>Thermoactinomycetaceae</taxon>
        <taxon>Planifilum</taxon>
    </lineage>
</organism>
<keyword evidence="16" id="KW-1185">Reference proteome</keyword>
<evidence type="ECO:0000256" key="14">
    <source>
        <dbReference type="SAM" id="Phobius"/>
    </source>
</evidence>
<dbReference type="PANTHER" id="PTHR48086:SF3">
    <property type="entry name" value="SODIUM_PROLINE SYMPORTER"/>
    <property type="match status" value="1"/>
</dbReference>
<evidence type="ECO:0000256" key="7">
    <source>
        <dbReference type="ARBA" id="ARBA00022989"/>
    </source>
</evidence>
<dbReference type="EMBL" id="FOOK01000003">
    <property type="protein sequence ID" value="SFF71950.1"/>
    <property type="molecule type" value="Genomic_DNA"/>
</dbReference>
<feature type="transmembrane region" description="Helical" evidence="14">
    <location>
        <begin position="45"/>
        <end position="67"/>
    </location>
</feature>
<dbReference type="Gene3D" id="1.20.1730.10">
    <property type="entry name" value="Sodium/glucose cotransporter"/>
    <property type="match status" value="1"/>
</dbReference>
<feature type="transmembrane region" description="Helical" evidence="14">
    <location>
        <begin position="6"/>
        <end position="24"/>
    </location>
</feature>
<feature type="transmembrane region" description="Helical" evidence="14">
    <location>
        <begin position="158"/>
        <end position="178"/>
    </location>
</feature>
<feature type="transmembrane region" description="Helical" evidence="14">
    <location>
        <begin position="120"/>
        <end position="138"/>
    </location>
</feature>
<evidence type="ECO:0000256" key="2">
    <source>
        <dbReference type="ARBA" id="ARBA00006434"/>
    </source>
</evidence>
<feature type="transmembrane region" description="Helical" evidence="14">
    <location>
        <begin position="315"/>
        <end position="346"/>
    </location>
</feature>
<evidence type="ECO:0000256" key="6">
    <source>
        <dbReference type="ARBA" id="ARBA00022847"/>
    </source>
</evidence>
<accession>A0A1I2L0C8</accession>
<feature type="transmembrane region" description="Helical" evidence="14">
    <location>
        <begin position="73"/>
        <end position="93"/>
    </location>
</feature>
<evidence type="ECO:0000256" key="4">
    <source>
        <dbReference type="ARBA" id="ARBA00022475"/>
    </source>
</evidence>
<dbReference type="AlphaFoldDB" id="A0A1I2L0C8"/>
<dbReference type="Pfam" id="PF00474">
    <property type="entry name" value="SSF"/>
    <property type="match status" value="1"/>
</dbReference>
<feature type="transmembrane region" description="Helical" evidence="14">
    <location>
        <begin position="389"/>
        <end position="413"/>
    </location>
</feature>
<dbReference type="GO" id="GO:0015293">
    <property type="term" value="F:symporter activity"/>
    <property type="evidence" value="ECO:0007669"/>
    <property type="project" value="UniProtKB-KW"/>
</dbReference>
<dbReference type="GO" id="GO:0005886">
    <property type="term" value="C:plasma membrane"/>
    <property type="evidence" value="ECO:0007669"/>
    <property type="project" value="UniProtKB-SubCell"/>
</dbReference>
<feature type="transmembrane region" description="Helical" evidence="14">
    <location>
        <begin position="420"/>
        <end position="438"/>
    </location>
</feature>
<dbReference type="Proteomes" id="UP000198661">
    <property type="component" value="Unassembled WGS sequence"/>
</dbReference>
<dbReference type="CDD" id="cd10322">
    <property type="entry name" value="SLC5sbd"/>
    <property type="match status" value="1"/>
</dbReference>
<dbReference type="InterPro" id="IPR001734">
    <property type="entry name" value="Na/solute_symporter"/>
</dbReference>
<evidence type="ECO:0000256" key="9">
    <source>
        <dbReference type="ARBA" id="ARBA00023065"/>
    </source>
</evidence>
<protein>
    <submittedName>
        <fullName evidence="15">Solute:Na+ symporter, SSS family</fullName>
    </submittedName>
</protein>
<dbReference type="PROSITE" id="PS50283">
    <property type="entry name" value="NA_SOLUT_SYMP_3"/>
    <property type="match status" value="1"/>
</dbReference>
<keyword evidence="6" id="KW-0769">Symport</keyword>
<dbReference type="GO" id="GO:0006814">
    <property type="term" value="P:sodium ion transport"/>
    <property type="evidence" value="ECO:0007669"/>
    <property type="project" value="UniProtKB-KW"/>
</dbReference>
<feature type="transmembrane region" description="Helical" evidence="14">
    <location>
        <begin position="230"/>
        <end position="250"/>
    </location>
</feature>
<evidence type="ECO:0000256" key="10">
    <source>
        <dbReference type="ARBA" id="ARBA00023136"/>
    </source>
</evidence>
<sequence>MKPTLVWTGLAVYVAAVVAIALMSRKGMRKELNDYFLARRAMSGVLSALSYGATTYSAFMLVGLAGLTYQGGVGALGFELVYLSGMVLVVYFGPRFWMAGKKYGYVTPSEMLGDRYESRAVAVVTAVASCLFLIPYSSVQLAGVGYLLSGMSGGSVSFTAGALIATVLAIALALIAGIRSVAWTDAFQALIMIVTSVGVVWVVAQGLGGFDSLFSALERDYPEWLTVPGNGFFSFATFLGLTLPWFFFSISNPQVSQRLFMLSSLAEMRRMLLLFLGYGLIYTLVAILWGFSALVQSPDLENPDLATPTLLSSPLVPPVLGVIVMIGILAAAISTIDSILLTLSSLVARDVYGNLGRKESSAQQLRVGRWVIPLIALLAYGFAELQLDLIAVLSVSSSAGLLVMVPAIVGAFFWRRGTAAGVLSSVVVGGLLVIFLELTRIKPLGLASGIWGLAASTLLFVVVSLVTEAPAAKAERFVGDIRRWIREKGAF</sequence>
<feature type="transmembrane region" description="Helical" evidence="14">
    <location>
        <begin position="190"/>
        <end position="210"/>
    </location>
</feature>
<dbReference type="RefSeq" id="WP_092035788.1">
    <property type="nucleotide sequence ID" value="NZ_FOOK01000003.1"/>
</dbReference>
<dbReference type="OrthoDB" id="9810181at2"/>
<evidence type="ECO:0000256" key="1">
    <source>
        <dbReference type="ARBA" id="ARBA00004651"/>
    </source>
</evidence>
<evidence type="ECO:0000256" key="13">
    <source>
        <dbReference type="RuleBase" id="RU362091"/>
    </source>
</evidence>
<feature type="transmembrane region" description="Helical" evidence="14">
    <location>
        <begin position="444"/>
        <end position="466"/>
    </location>
</feature>
<reference evidence="16" key="1">
    <citation type="submission" date="2016-10" db="EMBL/GenBank/DDBJ databases">
        <authorList>
            <person name="Varghese N."/>
            <person name="Submissions S."/>
        </authorList>
    </citation>
    <scope>NUCLEOTIDE SEQUENCE [LARGE SCALE GENOMIC DNA]</scope>
    <source>
        <strain evidence="16">DSM 44945</strain>
    </source>
</reference>
<proteinExistence type="inferred from homology"/>
<dbReference type="InterPro" id="IPR050277">
    <property type="entry name" value="Sodium:Solute_Symporter"/>
</dbReference>